<keyword evidence="2" id="KW-1185">Reference proteome</keyword>
<reference evidence="1 2" key="1">
    <citation type="submission" date="2020-02" db="EMBL/GenBank/DDBJ databases">
        <authorList>
            <person name="Ferguson B K."/>
        </authorList>
    </citation>
    <scope>NUCLEOTIDE SEQUENCE [LARGE SCALE GENOMIC DNA]</scope>
</reference>
<organism evidence="1 2">
    <name type="scientific">Nesidiocoris tenuis</name>
    <dbReference type="NCBI Taxonomy" id="355587"/>
    <lineage>
        <taxon>Eukaryota</taxon>
        <taxon>Metazoa</taxon>
        <taxon>Ecdysozoa</taxon>
        <taxon>Arthropoda</taxon>
        <taxon>Hexapoda</taxon>
        <taxon>Insecta</taxon>
        <taxon>Pterygota</taxon>
        <taxon>Neoptera</taxon>
        <taxon>Paraneoptera</taxon>
        <taxon>Hemiptera</taxon>
        <taxon>Heteroptera</taxon>
        <taxon>Panheteroptera</taxon>
        <taxon>Cimicomorpha</taxon>
        <taxon>Miridae</taxon>
        <taxon>Dicyphina</taxon>
        <taxon>Nesidiocoris</taxon>
    </lineage>
</organism>
<evidence type="ECO:0000313" key="2">
    <source>
        <dbReference type="Proteomes" id="UP000479000"/>
    </source>
</evidence>
<dbReference type="AlphaFoldDB" id="A0A6H5H617"/>
<feature type="non-terminal residue" evidence="1">
    <location>
        <position position="122"/>
    </location>
</feature>
<proteinExistence type="predicted"/>
<dbReference type="Proteomes" id="UP000479000">
    <property type="component" value="Unassembled WGS sequence"/>
</dbReference>
<gene>
    <name evidence="1" type="ORF">NTEN_LOCUS17691</name>
</gene>
<protein>
    <submittedName>
        <fullName evidence="1">Uncharacterized protein</fullName>
    </submittedName>
</protein>
<accession>A0A6H5H617</accession>
<evidence type="ECO:0000313" key="1">
    <source>
        <dbReference type="EMBL" id="CAB0013015.1"/>
    </source>
</evidence>
<sequence>MFYLWKLGNLRKLEHIMLTVAHVCTDLIEKRPHTWIAQMAFAGIKNIRNGRRVRIQRNERWEIIQFSFNYLFFSVADDFIEFVRGNQDKNISNGLRAPLDKRQQSCTFVSLRVFFRSSSDDS</sequence>
<dbReference type="EMBL" id="CADCXU010025803">
    <property type="protein sequence ID" value="CAB0013015.1"/>
    <property type="molecule type" value="Genomic_DNA"/>
</dbReference>
<name>A0A6H5H617_9HEMI</name>